<dbReference type="InterPro" id="IPR023164">
    <property type="entry name" value="YqgQ-like_sf"/>
</dbReference>
<sequence>MRTFLDVLQLLKKYDIYIHLGNRLWDIELAAIEIDNLYKAGLLENKKYAQIKLVLTHEHEMEERRQGITSQE</sequence>
<proteinExistence type="predicted"/>
<dbReference type="Gene3D" id="1.10.287.760">
    <property type="entry name" value="YqgQ-like"/>
    <property type="match status" value="1"/>
</dbReference>
<dbReference type="SUPFAM" id="SSF158379">
    <property type="entry name" value="YqgQ-like"/>
    <property type="match status" value="1"/>
</dbReference>
<dbReference type="RefSeq" id="WP_002827809.1">
    <property type="nucleotide sequence ID" value="NZ_CABKOP010000012.1"/>
</dbReference>
<dbReference type="KEGG" id="wpa:CO680_00960"/>
<comment type="caution">
    <text evidence="1">The sequence shown here is derived from an EMBL/GenBank/DDBJ whole genome shotgun (WGS) entry which is preliminary data.</text>
</comment>
<gene>
    <name evidence="1" type="ORF">G9403_02925</name>
</gene>
<organism evidence="1 2">
    <name type="scientific">Weissella paramesenteroides</name>
    <name type="common">Leuconostoc paramesenteroides</name>
    <dbReference type="NCBI Taxonomy" id="1249"/>
    <lineage>
        <taxon>Bacteria</taxon>
        <taxon>Bacillati</taxon>
        <taxon>Bacillota</taxon>
        <taxon>Bacilli</taxon>
        <taxon>Lactobacillales</taxon>
        <taxon>Lactobacillaceae</taxon>
        <taxon>Weissella</taxon>
    </lineage>
</organism>
<evidence type="ECO:0000313" key="2">
    <source>
        <dbReference type="Proteomes" id="UP001215461"/>
    </source>
</evidence>
<dbReference type="EMBL" id="JAANXN010000003">
    <property type="protein sequence ID" value="MDF8370617.1"/>
    <property type="molecule type" value="Genomic_DNA"/>
</dbReference>
<reference evidence="1 2" key="1">
    <citation type="submission" date="2020-03" db="EMBL/GenBank/DDBJ databases">
        <title>Comparative genomics of Weissella paramesenteroides.</title>
        <authorList>
            <person name="Kant R."/>
            <person name="Takala T."/>
            <person name="Saris P."/>
        </authorList>
    </citation>
    <scope>NUCLEOTIDE SEQUENCE [LARGE SCALE GENOMIC DNA]</scope>
    <source>
        <strain evidence="1 2">SJ27-4</strain>
    </source>
</reference>
<protein>
    <submittedName>
        <fullName evidence="1">YqgQ family protein</fullName>
    </submittedName>
</protein>
<dbReference type="Proteomes" id="UP001215461">
    <property type="component" value="Unassembled WGS sequence"/>
</dbReference>
<dbReference type="GeneID" id="93950770"/>
<name>A0ABD4XHS2_WEIPA</name>
<dbReference type="Pfam" id="PF06014">
    <property type="entry name" value="YqgQ-like"/>
    <property type="match status" value="1"/>
</dbReference>
<accession>A0ABD4XHS2</accession>
<dbReference type="InterPro" id="IPR009256">
    <property type="entry name" value="YqgQ-like"/>
</dbReference>
<evidence type="ECO:0000313" key="1">
    <source>
        <dbReference type="EMBL" id="MDF8370617.1"/>
    </source>
</evidence>
<dbReference type="AlphaFoldDB" id="A0ABD4XHS2"/>